<organism evidence="11 12">
    <name type="scientific">Thermoflavifilum thermophilum</name>
    <dbReference type="NCBI Taxonomy" id="1393122"/>
    <lineage>
        <taxon>Bacteria</taxon>
        <taxon>Pseudomonadati</taxon>
        <taxon>Bacteroidota</taxon>
        <taxon>Chitinophagia</taxon>
        <taxon>Chitinophagales</taxon>
        <taxon>Chitinophagaceae</taxon>
        <taxon>Thermoflavifilum</taxon>
    </lineage>
</organism>
<feature type="domain" description="PhoU" evidence="10">
    <location>
        <begin position="21"/>
        <end position="103"/>
    </location>
</feature>
<keyword evidence="4 8" id="KW-0813">Transport</keyword>
<evidence type="ECO:0000256" key="4">
    <source>
        <dbReference type="ARBA" id="ARBA00022448"/>
    </source>
</evidence>
<dbReference type="GO" id="GO:0030643">
    <property type="term" value="P:intracellular phosphate ion homeostasis"/>
    <property type="evidence" value="ECO:0007669"/>
    <property type="project" value="InterPro"/>
</dbReference>
<comment type="function">
    <text evidence="7 8">Plays a role in the regulation of phosphate uptake.</text>
</comment>
<dbReference type="AlphaFoldDB" id="A0A1I7NDI8"/>
<feature type="coiled-coil region" evidence="9">
    <location>
        <begin position="37"/>
        <end position="64"/>
    </location>
</feature>
<name>A0A1I7NDI8_9BACT</name>
<dbReference type="InterPro" id="IPR028366">
    <property type="entry name" value="PhoU"/>
</dbReference>
<evidence type="ECO:0000256" key="2">
    <source>
        <dbReference type="ARBA" id="ARBA00008107"/>
    </source>
</evidence>
<evidence type="ECO:0000256" key="3">
    <source>
        <dbReference type="ARBA" id="ARBA00011738"/>
    </source>
</evidence>
<dbReference type="STRING" id="1393122.SAMN05660895_1404"/>
<dbReference type="NCBIfam" id="TIGR02135">
    <property type="entry name" value="phoU_full"/>
    <property type="match status" value="1"/>
</dbReference>
<dbReference type="Pfam" id="PF01895">
    <property type="entry name" value="PhoU"/>
    <property type="match status" value="2"/>
</dbReference>
<evidence type="ECO:0000256" key="6">
    <source>
        <dbReference type="ARBA" id="ARBA00022592"/>
    </source>
</evidence>
<proteinExistence type="inferred from homology"/>
<dbReference type="FunFam" id="1.20.58.220:FF:000004">
    <property type="entry name" value="Phosphate-specific transport system accessory protein PhoU"/>
    <property type="match status" value="1"/>
</dbReference>
<dbReference type="PANTHER" id="PTHR42930">
    <property type="entry name" value="PHOSPHATE-SPECIFIC TRANSPORT SYSTEM ACCESSORY PROTEIN PHOU"/>
    <property type="match status" value="1"/>
</dbReference>
<keyword evidence="5 8" id="KW-0963">Cytoplasm</keyword>
<dbReference type="GO" id="GO:0045936">
    <property type="term" value="P:negative regulation of phosphate metabolic process"/>
    <property type="evidence" value="ECO:0007669"/>
    <property type="project" value="InterPro"/>
</dbReference>
<dbReference type="InterPro" id="IPR026022">
    <property type="entry name" value="PhoU_dom"/>
</dbReference>
<evidence type="ECO:0000313" key="12">
    <source>
        <dbReference type="Proteomes" id="UP000199537"/>
    </source>
</evidence>
<dbReference type="PIRSF" id="PIRSF003107">
    <property type="entry name" value="PhoU"/>
    <property type="match status" value="1"/>
</dbReference>
<comment type="subcellular location">
    <subcellularLocation>
        <location evidence="1 8">Cytoplasm</location>
    </subcellularLocation>
</comment>
<comment type="similarity">
    <text evidence="2 8">Belongs to the PhoU family.</text>
</comment>
<dbReference type="SUPFAM" id="SSF109755">
    <property type="entry name" value="PhoU-like"/>
    <property type="match status" value="1"/>
</dbReference>
<dbReference type="EMBL" id="FPCJ01000001">
    <property type="protein sequence ID" value="SFV32623.1"/>
    <property type="molecule type" value="Genomic_DNA"/>
</dbReference>
<protein>
    <recommendedName>
        <fullName evidence="8">Phosphate-specific transport system accessory protein PhoU</fullName>
    </recommendedName>
</protein>
<comment type="subunit">
    <text evidence="3 8">Homodimer.</text>
</comment>
<sequence>MTALEHALKELKDDVILMWIMVEAQLEAAYKAMLEYDQNLAREVMQKEKRINAYELKIDEQCEDILARYQPVAVDLRFLLAVLKINANLERTADIADGIARYVMDAPAAFDHGLLQSTHLLDMYTESLTMLSDTRRAFEREDTALARSIFQRDEIIDKYNIEALDIVTAHLQQSSPFIRQELLVLSIIRKLERVGDQAKNLAEEIIFYVEAKVLKHHSPKEL</sequence>
<evidence type="ECO:0000256" key="7">
    <source>
        <dbReference type="ARBA" id="ARBA00056181"/>
    </source>
</evidence>
<keyword evidence="9" id="KW-0175">Coiled coil</keyword>
<dbReference type="PANTHER" id="PTHR42930:SF3">
    <property type="entry name" value="PHOSPHATE-SPECIFIC TRANSPORT SYSTEM ACCESSORY PROTEIN PHOU"/>
    <property type="match status" value="1"/>
</dbReference>
<evidence type="ECO:0000259" key="10">
    <source>
        <dbReference type="Pfam" id="PF01895"/>
    </source>
</evidence>
<dbReference type="OrthoDB" id="9814256at2"/>
<dbReference type="GO" id="GO:0006817">
    <property type="term" value="P:phosphate ion transport"/>
    <property type="evidence" value="ECO:0007669"/>
    <property type="project" value="UniProtKB-KW"/>
</dbReference>
<reference evidence="12" key="1">
    <citation type="submission" date="2016-10" db="EMBL/GenBank/DDBJ databases">
        <authorList>
            <person name="Varghese N."/>
            <person name="Submissions S."/>
        </authorList>
    </citation>
    <scope>NUCLEOTIDE SEQUENCE [LARGE SCALE GENOMIC DNA]</scope>
    <source>
        <strain evidence="12">DSM 14807</strain>
    </source>
</reference>
<gene>
    <name evidence="11" type="ORF">SAMN05660895_1404</name>
</gene>
<evidence type="ECO:0000256" key="5">
    <source>
        <dbReference type="ARBA" id="ARBA00022490"/>
    </source>
</evidence>
<evidence type="ECO:0000256" key="1">
    <source>
        <dbReference type="ARBA" id="ARBA00004496"/>
    </source>
</evidence>
<dbReference type="InterPro" id="IPR038078">
    <property type="entry name" value="PhoU-like_sf"/>
</dbReference>
<keyword evidence="12" id="KW-1185">Reference proteome</keyword>
<dbReference type="Gene3D" id="1.20.58.220">
    <property type="entry name" value="Phosphate transport system protein phou homolog 2, domain 2"/>
    <property type="match status" value="2"/>
</dbReference>
<evidence type="ECO:0000256" key="8">
    <source>
        <dbReference type="PIRNR" id="PIRNR003107"/>
    </source>
</evidence>
<accession>A0A1I7NDI8</accession>
<keyword evidence="6 8" id="KW-0592">Phosphate transport</keyword>
<feature type="domain" description="PhoU" evidence="10">
    <location>
        <begin position="121"/>
        <end position="205"/>
    </location>
</feature>
<dbReference type="RefSeq" id="WP_092459275.1">
    <property type="nucleotide sequence ID" value="NZ_FPCJ01000001.1"/>
</dbReference>
<evidence type="ECO:0000256" key="9">
    <source>
        <dbReference type="SAM" id="Coils"/>
    </source>
</evidence>
<evidence type="ECO:0000313" key="11">
    <source>
        <dbReference type="EMBL" id="SFV32623.1"/>
    </source>
</evidence>
<dbReference type="Proteomes" id="UP000199537">
    <property type="component" value="Unassembled WGS sequence"/>
</dbReference>
<dbReference type="GO" id="GO:0005737">
    <property type="term" value="C:cytoplasm"/>
    <property type="evidence" value="ECO:0007669"/>
    <property type="project" value="UniProtKB-SubCell"/>
</dbReference>